<dbReference type="GO" id="GO:0003677">
    <property type="term" value="F:DNA binding"/>
    <property type="evidence" value="ECO:0007669"/>
    <property type="project" value="UniProtKB-KW"/>
</dbReference>
<keyword evidence="3" id="KW-0479">Metal-binding</keyword>
<dbReference type="PANTHER" id="PTHR16515:SF61">
    <property type="entry name" value="NOVEL ZINC FINGER PROTEIN"/>
    <property type="match status" value="1"/>
</dbReference>
<dbReference type="InterPro" id="IPR013087">
    <property type="entry name" value="Znf_C2H2_type"/>
</dbReference>
<keyword evidence="8" id="KW-0238">DNA-binding</keyword>
<evidence type="ECO:0000256" key="6">
    <source>
        <dbReference type="ARBA" id="ARBA00022833"/>
    </source>
</evidence>
<evidence type="ECO:0000256" key="4">
    <source>
        <dbReference type="ARBA" id="ARBA00022737"/>
    </source>
</evidence>
<feature type="compositionally biased region" description="Polar residues" evidence="12">
    <location>
        <begin position="110"/>
        <end position="122"/>
    </location>
</feature>
<feature type="domain" description="C2H2-type" evidence="13">
    <location>
        <begin position="280"/>
        <end position="307"/>
    </location>
</feature>
<dbReference type="FunFam" id="3.30.160.60:FF:002324">
    <property type="entry name" value="Uncharacterized protein"/>
    <property type="match status" value="1"/>
</dbReference>
<feature type="region of interest" description="Disordered" evidence="12">
    <location>
        <begin position="1"/>
        <end position="232"/>
    </location>
</feature>
<dbReference type="PROSITE" id="PS50157">
    <property type="entry name" value="ZINC_FINGER_C2H2_2"/>
    <property type="match status" value="3"/>
</dbReference>
<feature type="compositionally biased region" description="Basic and acidic residues" evidence="12">
    <location>
        <begin position="59"/>
        <end position="93"/>
    </location>
</feature>
<organism evidence="14 15">
    <name type="scientific">Oryzias sinensis</name>
    <name type="common">Chinese medaka</name>
    <dbReference type="NCBI Taxonomy" id="183150"/>
    <lineage>
        <taxon>Eukaryota</taxon>
        <taxon>Metazoa</taxon>
        <taxon>Chordata</taxon>
        <taxon>Craniata</taxon>
        <taxon>Vertebrata</taxon>
        <taxon>Euteleostomi</taxon>
        <taxon>Actinopterygii</taxon>
        <taxon>Neopterygii</taxon>
        <taxon>Teleostei</taxon>
        <taxon>Neoteleostei</taxon>
        <taxon>Acanthomorphata</taxon>
        <taxon>Ovalentaria</taxon>
        <taxon>Atherinomorphae</taxon>
        <taxon>Beloniformes</taxon>
        <taxon>Adrianichthyidae</taxon>
        <taxon>Oryziinae</taxon>
        <taxon>Oryzias</taxon>
    </lineage>
</organism>
<dbReference type="GO" id="GO:0005634">
    <property type="term" value="C:nucleus"/>
    <property type="evidence" value="ECO:0007669"/>
    <property type="project" value="UniProtKB-SubCell"/>
</dbReference>
<evidence type="ECO:0000256" key="10">
    <source>
        <dbReference type="ARBA" id="ARBA00023242"/>
    </source>
</evidence>
<keyword evidence="9" id="KW-0804">Transcription</keyword>
<dbReference type="Ensembl" id="ENSOSIT00000002994.1">
    <property type="protein sequence ID" value="ENSOSIP00000002788.1"/>
    <property type="gene ID" value="ENSOSIG00000001742.1"/>
</dbReference>
<dbReference type="SUPFAM" id="SSF57667">
    <property type="entry name" value="beta-beta-alpha zinc fingers"/>
    <property type="match status" value="2"/>
</dbReference>
<proteinExistence type="predicted"/>
<dbReference type="PROSITE" id="PS00028">
    <property type="entry name" value="ZINC_FINGER_C2H2_1"/>
    <property type="match status" value="2"/>
</dbReference>
<keyword evidence="15" id="KW-1185">Reference proteome</keyword>
<evidence type="ECO:0000256" key="7">
    <source>
        <dbReference type="ARBA" id="ARBA00023015"/>
    </source>
</evidence>
<dbReference type="GeneTree" id="ENSGT01150000286977"/>
<accession>A0A8C7WSM6</accession>
<reference evidence="14" key="2">
    <citation type="submission" date="2025-09" db="UniProtKB">
        <authorList>
            <consortium name="Ensembl"/>
        </authorList>
    </citation>
    <scope>IDENTIFICATION</scope>
</reference>
<feature type="compositionally biased region" description="Polar residues" evidence="12">
    <location>
        <begin position="188"/>
        <end position="203"/>
    </location>
</feature>
<name>A0A8C7WSM6_9TELE</name>
<protein>
    <recommendedName>
        <fullName evidence="13">C2H2-type domain-containing protein</fullName>
    </recommendedName>
</protein>
<dbReference type="Gene3D" id="3.30.160.60">
    <property type="entry name" value="Classic Zinc Finger"/>
    <property type="match status" value="4"/>
</dbReference>
<evidence type="ECO:0000313" key="14">
    <source>
        <dbReference type="Ensembl" id="ENSOSIP00000002788.1"/>
    </source>
</evidence>
<keyword evidence="7" id="KW-0805">Transcription regulation</keyword>
<comment type="function">
    <text evidence="1">May be involved in transcriptional regulation.</text>
</comment>
<dbReference type="FunFam" id="3.30.160.60:FF:003782">
    <property type="match status" value="1"/>
</dbReference>
<feature type="compositionally biased region" description="Low complexity" evidence="12">
    <location>
        <begin position="154"/>
        <end position="167"/>
    </location>
</feature>
<keyword evidence="10" id="KW-0539">Nucleus</keyword>
<dbReference type="Pfam" id="PF00096">
    <property type="entry name" value="zf-C2H2"/>
    <property type="match status" value="2"/>
</dbReference>
<evidence type="ECO:0000256" key="11">
    <source>
        <dbReference type="PROSITE-ProRule" id="PRU00042"/>
    </source>
</evidence>
<feature type="compositionally biased region" description="Acidic residues" evidence="12">
    <location>
        <begin position="138"/>
        <end position="153"/>
    </location>
</feature>
<evidence type="ECO:0000313" key="15">
    <source>
        <dbReference type="Proteomes" id="UP000694383"/>
    </source>
</evidence>
<feature type="domain" description="C2H2-type" evidence="13">
    <location>
        <begin position="252"/>
        <end position="279"/>
    </location>
</feature>
<keyword evidence="5 11" id="KW-0863">Zinc-finger</keyword>
<reference evidence="14" key="1">
    <citation type="submission" date="2025-08" db="UniProtKB">
        <authorList>
            <consortium name="Ensembl"/>
        </authorList>
    </citation>
    <scope>IDENTIFICATION</scope>
</reference>
<evidence type="ECO:0000256" key="1">
    <source>
        <dbReference type="ARBA" id="ARBA00003767"/>
    </source>
</evidence>
<dbReference type="SMART" id="SM00355">
    <property type="entry name" value="ZnF_C2H2"/>
    <property type="match status" value="4"/>
</dbReference>
<dbReference type="Proteomes" id="UP000694383">
    <property type="component" value="Unplaced"/>
</dbReference>
<evidence type="ECO:0000256" key="3">
    <source>
        <dbReference type="ARBA" id="ARBA00022723"/>
    </source>
</evidence>
<dbReference type="PANTHER" id="PTHR16515">
    <property type="entry name" value="PR DOMAIN ZINC FINGER PROTEIN"/>
    <property type="match status" value="1"/>
</dbReference>
<comment type="subcellular location">
    <subcellularLocation>
        <location evidence="2">Nucleus</location>
    </subcellularLocation>
</comment>
<evidence type="ECO:0000256" key="5">
    <source>
        <dbReference type="ARBA" id="ARBA00022771"/>
    </source>
</evidence>
<keyword evidence="4" id="KW-0677">Repeat</keyword>
<dbReference type="FunFam" id="3.30.160.60:FF:000097">
    <property type="entry name" value="Zinc finger protein"/>
    <property type="match status" value="1"/>
</dbReference>
<dbReference type="GO" id="GO:0010468">
    <property type="term" value="P:regulation of gene expression"/>
    <property type="evidence" value="ECO:0007669"/>
    <property type="project" value="TreeGrafter"/>
</dbReference>
<dbReference type="GO" id="GO:0008270">
    <property type="term" value="F:zinc ion binding"/>
    <property type="evidence" value="ECO:0007669"/>
    <property type="project" value="UniProtKB-KW"/>
</dbReference>
<evidence type="ECO:0000256" key="12">
    <source>
        <dbReference type="SAM" id="MobiDB-lite"/>
    </source>
</evidence>
<dbReference type="InterPro" id="IPR050331">
    <property type="entry name" value="Zinc_finger"/>
</dbReference>
<sequence length="357" mass="41248">MCLHVLGSSPVPLITAPAEPPQIKEEQEEPEPPQIKEEHEEPEPPQIKEEQEEPEPPQNEEKWGKPKPPHIKEEPRELCISQDEEHLELRQETDTSMEIPTYEVDENSEADPNNQQSFNVTDSQDEDGNRHEESTSTTDEETESTSTTDEETESTSITDGETESTSTTDEETDPQNRDQRKKRDRSHVQSVDSSYMSESQCNTDVRKNSKKTNLGKKYNQSPKEERLSSIKSGKNSRIITNYMETGSDERCYICKECGKSFCNKSQFRIHTRIHADDKRFSYKECEKRFSHRFCLKGHMRTHTGEKPFSCKECDKSFSHTSNLKIHMRTHTGEKPFSCQECDKGFSQISHLKKTHEN</sequence>
<evidence type="ECO:0000256" key="8">
    <source>
        <dbReference type="ARBA" id="ARBA00023125"/>
    </source>
</evidence>
<dbReference type="AlphaFoldDB" id="A0A8C7WSM6"/>
<evidence type="ECO:0000259" key="13">
    <source>
        <dbReference type="PROSITE" id="PS50157"/>
    </source>
</evidence>
<keyword evidence="6" id="KW-0862">Zinc</keyword>
<dbReference type="InterPro" id="IPR036236">
    <property type="entry name" value="Znf_C2H2_sf"/>
</dbReference>
<evidence type="ECO:0000256" key="9">
    <source>
        <dbReference type="ARBA" id="ARBA00023163"/>
    </source>
</evidence>
<feature type="domain" description="C2H2-type" evidence="13">
    <location>
        <begin position="308"/>
        <end position="335"/>
    </location>
</feature>
<evidence type="ECO:0000256" key="2">
    <source>
        <dbReference type="ARBA" id="ARBA00004123"/>
    </source>
</evidence>